<protein>
    <submittedName>
        <fullName evidence="2">Uncharacterized protein</fullName>
    </submittedName>
</protein>
<sequence length="41" mass="4422">MKLAVLRGLLNLGLSLVVLKQVLLREPGKPLQVLSKQGKLG</sequence>
<gene>
    <name evidence="2" type="primary">orf03991</name>
    <name evidence="2" type="ORF">Q903MT_gene3968</name>
</gene>
<keyword evidence="2" id="KW-0496">Mitochondrion</keyword>
<evidence type="ECO:0000256" key="1">
    <source>
        <dbReference type="SAM" id="SignalP"/>
    </source>
</evidence>
<feature type="signal peptide" evidence="1">
    <location>
        <begin position="1"/>
        <end position="15"/>
    </location>
</feature>
<geneLocation type="mitochondrion" evidence="2"/>
<name>A0A6B9XVC5_PICSI</name>
<proteinExistence type="predicted"/>
<organism evidence="2">
    <name type="scientific">Picea sitchensis</name>
    <name type="common">Sitka spruce</name>
    <name type="synonym">Pinus sitchensis</name>
    <dbReference type="NCBI Taxonomy" id="3332"/>
    <lineage>
        <taxon>Eukaryota</taxon>
        <taxon>Viridiplantae</taxon>
        <taxon>Streptophyta</taxon>
        <taxon>Embryophyta</taxon>
        <taxon>Tracheophyta</taxon>
        <taxon>Spermatophyta</taxon>
        <taxon>Pinopsida</taxon>
        <taxon>Pinidae</taxon>
        <taxon>Conifers I</taxon>
        <taxon>Pinales</taxon>
        <taxon>Pinaceae</taxon>
        <taxon>Picea</taxon>
    </lineage>
</organism>
<keyword evidence="1" id="KW-0732">Signal</keyword>
<feature type="chain" id="PRO_5025685402" evidence="1">
    <location>
        <begin position="16"/>
        <end position="41"/>
    </location>
</feature>
<evidence type="ECO:0000313" key="2">
    <source>
        <dbReference type="EMBL" id="QHR89946.1"/>
    </source>
</evidence>
<dbReference type="AlphaFoldDB" id="A0A6B9XVC5"/>
<dbReference type="EMBL" id="MK697699">
    <property type="protein sequence ID" value="QHR89946.1"/>
    <property type="molecule type" value="Genomic_DNA"/>
</dbReference>
<accession>A0A6B9XVC5</accession>
<reference evidence="2" key="1">
    <citation type="submission" date="2019-03" db="EMBL/GenBank/DDBJ databases">
        <title>Largest Complete Mitochondrial Genome of a Gymnosperm, Sitka Spruce (Picea sitchensis), Indicates Complex Physical Structure.</title>
        <authorList>
            <person name="Jackman S.D."/>
            <person name="Coombe L."/>
            <person name="Warren R."/>
            <person name="Kirk H."/>
            <person name="Trinh E."/>
            <person name="McLeod T."/>
            <person name="Pleasance S."/>
            <person name="Pandoh P."/>
            <person name="Zhao Y."/>
            <person name="Coope R."/>
            <person name="Bousquet J."/>
            <person name="Bohlmann J.C."/>
            <person name="Jones S.J.M."/>
            <person name="Birol I."/>
        </authorList>
    </citation>
    <scope>NUCLEOTIDE SEQUENCE</scope>
    <source>
        <strain evidence="2">Q903</strain>
    </source>
</reference>